<feature type="compositionally biased region" description="Basic and acidic residues" evidence="1">
    <location>
        <begin position="126"/>
        <end position="148"/>
    </location>
</feature>
<feature type="region of interest" description="Disordered" evidence="1">
    <location>
        <begin position="1"/>
        <end position="40"/>
    </location>
</feature>
<dbReference type="RefSeq" id="YP_009321276.1">
    <property type="nucleotide sequence ID" value="NC_031906.1"/>
</dbReference>
<protein>
    <submittedName>
        <fullName evidence="2">Hemagluttinin motif protein</fullName>
    </submittedName>
</protein>
<evidence type="ECO:0000313" key="2">
    <source>
        <dbReference type="EMBL" id="AOV58518.1"/>
    </source>
</evidence>
<dbReference type="Proteomes" id="UP000240920">
    <property type="component" value="Segment"/>
</dbReference>
<evidence type="ECO:0000313" key="5">
    <source>
        <dbReference type="Proteomes" id="UP000204537"/>
    </source>
</evidence>
<dbReference type="GeneID" id="30306303"/>
<dbReference type="KEGG" id="vg:30306303"/>
<keyword evidence="5" id="KW-1185">Reference proteome</keyword>
<proteinExistence type="predicted"/>
<dbReference type="EMBL" id="KU686198">
    <property type="protein sequence ID" value="AOV58757.1"/>
    <property type="molecule type" value="Genomic_DNA"/>
</dbReference>
<evidence type="ECO:0000313" key="3">
    <source>
        <dbReference type="EMBL" id="AOV58757.1"/>
    </source>
</evidence>
<organism evidence="2 7">
    <name type="scientific">Synechococcus phage S-CAM3</name>
    <dbReference type="NCBI Taxonomy" id="1883366"/>
    <lineage>
        <taxon>Viruses</taxon>
        <taxon>Duplodnaviria</taxon>
        <taxon>Heunggongvirae</taxon>
        <taxon>Uroviricota</taxon>
        <taxon>Caudoviricetes</taxon>
        <taxon>Pantevenvirales</taxon>
        <taxon>Kyanoviridae</taxon>
        <taxon>Charybdisvirus</taxon>
        <taxon>Charybdisvirus scam3</taxon>
    </lineage>
</organism>
<evidence type="ECO:0000256" key="1">
    <source>
        <dbReference type="SAM" id="MobiDB-lite"/>
    </source>
</evidence>
<dbReference type="EMBL" id="KU686197">
    <property type="protein sequence ID" value="AOV58518.1"/>
    <property type="molecule type" value="Genomic_DNA"/>
</dbReference>
<dbReference type="EMBL" id="KU686199">
    <property type="protein sequence ID" value="AOV58996.1"/>
    <property type="molecule type" value="Genomic_DNA"/>
</dbReference>
<evidence type="ECO:0000313" key="6">
    <source>
        <dbReference type="Proteomes" id="UP000240804"/>
    </source>
</evidence>
<dbReference type="OrthoDB" id="7929at10239"/>
<accession>A0A1D8KIN8</accession>
<dbReference type="Proteomes" id="UP000240804">
    <property type="component" value="Segment"/>
</dbReference>
<evidence type="ECO:0000313" key="7">
    <source>
        <dbReference type="Proteomes" id="UP000240920"/>
    </source>
</evidence>
<name>A0A1D8KIN8_9CAUD</name>
<evidence type="ECO:0000313" key="4">
    <source>
        <dbReference type="EMBL" id="AOV58996.1"/>
    </source>
</evidence>
<dbReference type="Proteomes" id="UP000204537">
    <property type="component" value="Segment"/>
</dbReference>
<reference evidence="5 6" key="1">
    <citation type="journal article" date="2016" name="Virology">
        <title>The genomic content and context of auxiliary metabolic genes in marine cyanomyoviruses.</title>
        <authorList>
            <person name="Crummett L.T."/>
            <person name="Puxty R.J."/>
            <person name="Weihe C."/>
            <person name="Marston M.F."/>
            <person name="Martiny J.B."/>
        </authorList>
    </citation>
    <scope>NUCLEOTIDE SEQUENCE [LARGE SCALE GENOMIC DNA]</scope>
    <source>
        <strain evidence="2">0808SB25</strain>
        <strain evidence="3">0910TB04</strain>
        <strain evidence="4">1010CC42</strain>
    </source>
</reference>
<gene>
    <name evidence="4" type="ORF">C421010_013</name>
    <name evidence="2" type="ORF">S250808_013</name>
    <name evidence="3" type="ORF">T040910_013</name>
</gene>
<feature type="region of interest" description="Disordered" evidence="1">
    <location>
        <begin position="122"/>
        <end position="148"/>
    </location>
</feature>
<sequence length="375" mass="38603">MANVHNKTDTIKPSPKSSTLGAEGGAAEPTSGRKDGELSTKQFCSTKPTVHWVSNGWTCMDWEGEDGQPGGYTVTNGQSAMFFDETGNMTFSTGIPGQSGCGGKLVFNSADQIHNANGTITVQAKGPKDATRSADDRGSSGESTKEDHAYSVYAEGKVAIEAQGDSCDLKGDNITINALKTLTLKAGEAVNIEVGDGNGKMSIWCGDYNLNTSFNNKTIGSADYTDGAGEKTLNTTQPGATEATNSVGTINHSITGNYNLGVGGHYNINALANINLKSTTGGFGLDTVGSHYIKAGGTKTEEILGVVPAIGDKPPVVGACWDLTLGAGKQSFKATMASGVEITSALGVNKITMAGVTTATFAGTLTVKAATIFLN</sequence>
<feature type="compositionally biased region" description="Basic and acidic residues" evidence="1">
    <location>
        <begin position="1"/>
        <end position="10"/>
    </location>
</feature>